<organism evidence="2">
    <name type="scientific">Eucampia antarctica</name>
    <dbReference type="NCBI Taxonomy" id="49252"/>
    <lineage>
        <taxon>Eukaryota</taxon>
        <taxon>Sar</taxon>
        <taxon>Stramenopiles</taxon>
        <taxon>Ochrophyta</taxon>
        <taxon>Bacillariophyta</taxon>
        <taxon>Mediophyceae</taxon>
        <taxon>Biddulphiophycidae</taxon>
        <taxon>Hemiaulales</taxon>
        <taxon>Hemiaulaceae</taxon>
        <taxon>Eucampia</taxon>
    </lineage>
</organism>
<sequence>MTGWGGPMSRRQPSNDSSNKDNNSLQTQILTKPQDNVGSKNLRSNEFPDAEFAKMKTIHQTAPKVDQDILDQIINGSVHLVDISFDPIKYNKKNTNVSYSGVFGRFCTVDWSLHKNDPAAHPMFRFLVQKSPGCAKPVNVNFKEIVDKVKEFDKTNNGNDVHVMAPKGFVFHESRCGSTLVANSLAAMDPSKNRVYSESPPPLEVLKSCGLHKGACGGGDQAIQLFRDVVYMMGRTNDAKEQNLFFKIQSVGTKYIDIARMAFPEVPWIFVYRDPVQVMMSHLKYGPHRANCVRQLSIPPTHLKTILDGKGLTKKKMTPEHQCAIHLNTLCESAVSSLQSSPSYGKAVNYNLLPGILVDSIVPEHFGVPLSSADRARITEISSTYSKGKGEAIEWKEDSSEKEKNASVEVKSAADLFLYESFRKLEGLA</sequence>
<feature type="region of interest" description="Disordered" evidence="1">
    <location>
        <begin position="1"/>
        <end position="44"/>
    </location>
</feature>
<protein>
    <recommendedName>
        <fullName evidence="3">Sulfotransferase domain-containing protein</fullName>
    </recommendedName>
</protein>
<feature type="compositionally biased region" description="Polar residues" evidence="1">
    <location>
        <begin position="25"/>
        <end position="44"/>
    </location>
</feature>
<accession>A0A7S2S3F9</accession>
<feature type="compositionally biased region" description="Low complexity" evidence="1">
    <location>
        <begin position="14"/>
        <end position="24"/>
    </location>
</feature>
<dbReference type="EMBL" id="HBHI01022734">
    <property type="protein sequence ID" value="CAD9688366.1"/>
    <property type="molecule type" value="Transcribed_RNA"/>
</dbReference>
<name>A0A7S2S3F9_9STRA</name>
<evidence type="ECO:0000313" key="2">
    <source>
        <dbReference type="EMBL" id="CAD9688366.1"/>
    </source>
</evidence>
<dbReference type="AlphaFoldDB" id="A0A7S2S3F9"/>
<evidence type="ECO:0008006" key="3">
    <source>
        <dbReference type="Google" id="ProtNLM"/>
    </source>
</evidence>
<proteinExistence type="predicted"/>
<dbReference type="SUPFAM" id="SSF52540">
    <property type="entry name" value="P-loop containing nucleoside triphosphate hydrolases"/>
    <property type="match status" value="1"/>
</dbReference>
<reference evidence="2" key="1">
    <citation type="submission" date="2021-01" db="EMBL/GenBank/DDBJ databases">
        <authorList>
            <person name="Corre E."/>
            <person name="Pelletier E."/>
            <person name="Niang G."/>
            <person name="Scheremetjew M."/>
            <person name="Finn R."/>
            <person name="Kale V."/>
            <person name="Holt S."/>
            <person name="Cochrane G."/>
            <person name="Meng A."/>
            <person name="Brown T."/>
            <person name="Cohen L."/>
        </authorList>
    </citation>
    <scope>NUCLEOTIDE SEQUENCE</scope>
    <source>
        <strain evidence="2">CCMP1452</strain>
    </source>
</reference>
<dbReference type="InterPro" id="IPR027417">
    <property type="entry name" value="P-loop_NTPase"/>
</dbReference>
<evidence type="ECO:0000256" key="1">
    <source>
        <dbReference type="SAM" id="MobiDB-lite"/>
    </source>
</evidence>
<gene>
    <name evidence="2" type="ORF">EANT1437_LOCUS11698</name>
</gene>